<evidence type="ECO:0000256" key="2">
    <source>
        <dbReference type="ARBA" id="ARBA00022670"/>
    </source>
</evidence>
<dbReference type="EMBL" id="FR823384">
    <property type="protein sequence ID" value="CBZ50559.1"/>
    <property type="molecule type" value="Genomic_DNA"/>
</dbReference>
<proteinExistence type="inferred from homology"/>
<evidence type="ECO:0000313" key="10">
    <source>
        <dbReference type="EMBL" id="CEL65170.1"/>
    </source>
</evidence>
<dbReference type="InterPro" id="IPR000209">
    <property type="entry name" value="Peptidase_S8/S53_dom"/>
</dbReference>
<reference evidence="11" key="3">
    <citation type="journal article" date="2012" name="PLoS Pathog.">
        <title>Comparative genomics of the apicomplexan parasites Toxoplasma gondii and Neospora caninum: Coccidia differing in host range and transmission strategy.</title>
        <authorList>
            <person name="Reid A.J."/>
            <person name="Vermont S.J."/>
            <person name="Cotton J.A."/>
            <person name="Harris D."/>
            <person name="Hill-Cawthorne G.A."/>
            <person name="Konen-Waisman S."/>
            <person name="Latham S.M."/>
            <person name="Mourier T."/>
            <person name="Norton R."/>
            <person name="Quail M.A."/>
            <person name="Sanders M."/>
            <person name="Shanmugam D."/>
            <person name="Sohal A."/>
            <person name="Wasmuth J.D."/>
            <person name="Brunk B."/>
            <person name="Grigg M.E."/>
            <person name="Howard J.C."/>
            <person name="Parkinson J."/>
            <person name="Roos D.S."/>
            <person name="Trees A.J."/>
            <person name="Berriman M."/>
            <person name="Pain A."/>
            <person name="Wastling J.M."/>
        </authorList>
    </citation>
    <scope>NUCLEOTIDE SEQUENCE [LARGE SCALE GENOMIC DNA]</scope>
    <source>
        <strain evidence="11">Liverpool</strain>
    </source>
</reference>
<dbReference type="Proteomes" id="UP000007494">
    <property type="component" value="Chromosome IV"/>
</dbReference>
<keyword evidence="2 9" id="KW-0645">Protease</keyword>
<gene>
    <name evidence="10" type="ORF">BN1204_010280</name>
    <name evidence="9" type="ORF">NCLIV_010280</name>
</gene>
<dbReference type="Gene3D" id="3.40.50.200">
    <property type="entry name" value="Peptidase S8/S53 domain"/>
    <property type="match status" value="2"/>
</dbReference>
<feature type="compositionally biased region" description="Basic and acidic residues" evidence="7">
    <location>
        <begin position="290"/>
        <end position="308"/>
    </location>
</feature>
<accession>F0VA70</accession>
<dbReference type="GeneID" id="13441592"/>
<feature type="region of interest" description="Disordered" evidence="7">
    <location>
        <begin position="285"/>
        <end position="316"/>
    </location>
</feature>
<keyword evidence="3" id="KW-0378">Hydrolase</keyword>
<dbReference type="EMBL" id="LN714478">
    <property type="protein sequence ID" value="CEL65170.1"/>
    <property type="molecule type" value="Genomic_DNA"/>
</dbReference>
<dbReference type="SUPFAM" id="SSF52743">
    <property type="entry name" value="Subtilisin-like"/>
    <property type="match status" value="1"/>
</dbReference>
<dbReference type="RefSeq" id="XP_003880592.1">
    <property type="nucleotide sequence ID" value="XM_003880543.1"/>
</dbReference>
<reference evidence="10" key="4">
    <citation type="journal article" date="2015" name="PLoS ONE">
        <title>Comprehensive Evaluation of Toxoplasma gondii VEG and Neospora caninum LIV Genomes with Tachyzoite Stage Transcriptome and Proteome Defines Novel Transcript Features.</title>
        <authorList>
            <person name="Ramaprasad A."/>
            <person name="Mourier T."/>
            <person name="Naeem R."/>
            <person name="Malas T.B."/>
            <person name="Moussa E."/>
            <person name="Panigrahi A."/>
            <person name="Vermont S.J."/>
            <person name="Otto T.D."/>
            <person name="Wastling J."/>
            <person name="Pain A."/>
        </authorList>
    </citation>
    <scope>NUCLEOTIDE SEQUENCE</scope>
    <source>
        <strain evidence="10">Liverpool</strain>
    </source>
</reference>
<evidence type="ECO:0000256" key="6">
    <source>
        <dbReference type="ARBA" id="ARBA00023619"/>
    </source>
</evidence>
<keyword evidence="4" id="KW-0720">Serine protease</keyword>
<evidence type="ECO:0000259" key="8">
    <source>
        <dbReference type="Pfam" id="PF00082"/>
    </source>
</evidence>
<dbReference type="OrthoDB" id="366323at2759"/>
<dbReference type="OMA" id="SKHEDYW"/>
<dbReference type="EC" id="3.4.21.62" evidence="6"/>
<name>F0VA70_NEOCL</name>
<dbReference type="Pfam" id="PF00082">
    <property type="entry name" value="Peptidase_S8"/>
    <property type="match status" value="2"/>
</dbReference>
<feature type="compositionally biased region" description="Basic and acidic residues" evidence="7">
    <location>
        <begin position="84"/>
        <end position="95"/>
    </location>
</feature>
<dbReference type="InterPro" id="IPR036852">
    <property type="entry name" value="Peptidase_S8/S53_dom_sf"/>
</dbReference>
<protein>
    <recommendedName>
        <fullName evidence="6">subtilisin</fullName>
        <ecNumber evidence="6">3.4.21.62</ecNumber>
    </recommendedName>
</protein>
<dbReference type="VEuPathDB" id="ToxoDB:NCLIV_010280"/>
<dbReference type="InterPro" id="IPR050131">
    <property type="entry name" value="Peptidase_S8_subtilisin-like"/>
</dbReference>
<dbReference type="PROSITE" id="PS00136">
    <property type="entry name" value="SUBTILASE_ASP"/>
    <property type="match status" value="1"/>
</dbReference>
<dbReference type="GO" id="GO:0006508">
    <property type="term" value="P:proteolysis"/>
    <property type="evidence" value="ECO:0007669"/>
    <property type="project" value="UniProtKB-KW"/>
</dbReference>
<feature type="domain" description="Peptidase S8/S53" evidence="8">
    <location>
        <begin position="600"/>
        <end position="689"/>
    </location>
</feature>
<sequence length="790" mass="85895">MCPWVHTAPSISSSLADYSEEVAPVDFNEKAGSETVEKDVFLKENGVHGPPANGSSATPRRHGGVLDSSSLRRTALARAPEPGGDTRDARADVKTRSGKTRKSVLASLVETKEEEASEVTRVEVPERDVARTCPYEHPLRLLFADVQRKRERRRVRATRRLDPSENIILRWDVECLGSLPRKLAALEEHLDPEERASGEIHLFRSDREKAVSARVFPQQPIDLSPVQPVVFRKGVFYSDRVTKAHGQGGAMEAHAVTGRSLALSILAGALGVRVSTAGMGACGGACRSPAKTDRKEEGKWEAEREGKQAGDVGSGEETREAFDCTEACEKELERRFWSTTIETLHATFCPLFHIDILQITNLSGVMERLGILNVSSLPGYLANTHGQRFPTHRSKLTEVAKCMKSVSPDSTGTPQQVGANVESITEYQKQWHHLRQVSDFSLWSDKAWAELTPQSEKNTPVVALLDTGCSKHEDYWDETSANSRLWKNVGENCSNQRDDDGNGYIDDCWGWNFAENNGNVFGDDSAHGTTMASLLVAKHNDSKRGVGVMKTGKIMCLKTGTNSQVYASAVIAALQYAINNGAKISVCAFTFSKLYPAAFQAPNLLVVGSSKLTGGPCCSSNWGKKSVHVFAPGNRLWTGTNVDHDAQTTACKTCAAFAYGTSGAAALTGGVAAMVWAYLQTTKPVGWTSSEAPESIRVKHALVYGSTPSYRLAGACEANGIVNMYSAMHYFDTVPLPFEPVYQDYPSIFQFNVPPLLGASPLSMHLSRTLVLCSVGPSVLALFGAPLFFA</sequence>
<dbReference type="PANTHER" id="PTHR43806">
    <property type="entry name" value="PEPTIDASE S8"/>
    <property type="match status" value="1"/>
</dbReference>
<feature type="domain" description="Peptidase S8/S53" evidence="8">
    <location>
        <begin position="459"/>
        <end position="590"/>
    </location>
</feature>
<organism evidence="9 11">
    <name type="scientific">Neospora caninum (strain Liverpool)</name>
    <dbReference type="NCBI Taxonomy" id="572307"/>
    <lineage>
        <taxon>Eukaryota</taxon>
        <taxon>Sar</taxon>
        <taxon>Alveolata</taxon>
        <taxon>Apicomplexa</taxon>
        <taxon>Conoidasida</taxon>
        <taxon>Coccidia</taxon>
        <taxon>Eucoccidiorida</taxon>
        <taxon>Eimeriorina</taxon>
        <taxon>Sarcocystidae</taxon>
        <taxon>Neospora</taxon>
    </lineage>
</organism>
<evidence type="ECO:0000256" key="1">
    <source>
        <dbReference type="ARBA" id="ARBA00011073"/>
    </source>
</evidence>
<keyword evidence="11" id="KW-1185">Reference proteome</keyword>
<dbReference type="InterPro" id="IPR023827">
    <property type="entry name" value="Peptidase_S8_Asp-AS"/>
</dbReference>
<comment type="catalytic activity">
    <reaction evidence="5">
        <text>Hydrolysis of proteins with broad specificity for peptide bonds, and a preference for a large uncharged residue in P1. Hydrolyzes peptide amides.</text>
        <dbReference type="EC" id="3.4.21.62"/>
    </reaction>
</comment>
<dbReference type="AlphaFoldDB" id="F0VA70"/>
<feature type="region of interest" description="Disordered" evidence="7">
    <location>
        <begin position="44"/>
        <end position="101"/>
    </location>
</feature>
<dbReference type="PANTHER" id="PTHR43806:SF11">
    <property type="entry name" value="CEREVISIN-RELATED"/>
    <property type="match status" value="1"/>
</dbReference>
<dbReference type="GO" id="GO:0004252">
    <property type="term" value="F:serine-type endopeptidase activity"/>
    <property type="evidence" value="ECO:0007669"/>
    <property type="project" value="UniProtKB-EC"/>
</dbReference>
<evidence type="ECO:0000313" key="11">
    <source>
        <dbReference type="Proteomes" id="UP000007494"/>
    </source>
</evidence>
<evidence type="ECO:0000256" key="7">
    <source>
        <dbReference type="SAM" id="MobiDB-lite"/>
    </source>
</evidence>
<evidence type="ECO:0000256" key="3">
    <source>
        <dbReference type="ARBA" id="ARBA00022801"/>
    </source>
</evidence>
<evidence type="ECO:0000313" key="9">
    <source>
        <dbReference type="EMBL" id="CBZ50559.1"/>
    </source>
</evidence>
<reference evidence="9" key="1">
    <citation type="submission" date="2011-02" db="EMBL/GenBank/DDBJ databases">
        <authorList>
            <person name="Aslett M."/>
        </authorList>
    </citation>
    <scope>NUCLEOTIDE SEQUENCE</scope>
    <source>
        <strain evidence="9">Liverpool</strain>
    </source>
</reference>
<dbReference type="InParanoid" id="F0VA70"/>
<comment type="similarity">
    <text evidence="1">Belongs to the peptidase S8 family.</text>
</comment>
<evidence type="ECO:0000256" key="4">
    <source>
        <dbReference type="ARBA" id="ARBA00022825"/>
    </source>
</evidence>
<reference evidence="9" key="2">
    <citation type="submission" date="2011-03" db="EMBL/GenBank/DDBJ databases">
        <title>Comparative genomics and transcriptomics of Neospora caninum and Toxoplasma gondii.</title>
        <authorList>
            <person name="Reid A.J."/>
            <person name="Sohal A."/>
            <person name="Harris D."/>
            <person name="Quail M."/>
            <person name="Sanders M."/>
            <person name="Berriman M."/>
            <person name="Wastling J.M."/>
            <person name="Pain A."/>
        </authorList>
    </citation>
    <scope>NUCLEOTIDE SEQUENCE</scope>
    <source>
        <strain evidence="9">Liverpool</strain>
    </source>
</reference>
<evidence type="ECO:0000256" key="5">
    <source>
        <dbReference type="ARBA" id="ARBA00023529"/>
    </source>
</evidence>
<dbReference type="eggNOG" id="ENOG502SUZ0">
    <property type="taxonomic scope" value="Eukaryota"/>
</dbReference>